<comment type="caution">
    <text evidence="4">The sequence shown here is derived from an EMBL/GenBank/DDBJ whole genome shotgun (WGS) entry which is preliminary data.</text>
</comment>
<evidence type="ECO:0000256" key="2">
    <source>
        <dbReference type="PIRNR" id="PIRNR006276"/>
    </source>
</evidence>
<dbReference type="CDD" id="cd00293">
    <property type="entry name" value="USP-like"/>
    <property type="match status" value="1"/>
</dbReference>
<comment type="similarity">
    <text evidence="1 2">Belongs to the universal stress protein A family.</text>
</comment>
<dbReference type="InterPro" id="IPR006016">
    <property type="entry name" value="UspA"/>
</dbReference>
<evidence type="ECO:0000313" key="5">
    <source>
        <dbReference type="Proteomes" id="UP000282388"/>
    </source>
</evidence>
<dbReference type="InterPro" id="IPR006015">
    <property type="entry name" value="Universal_stress_UspA"/>
</dbReference>
<gene>
    <name evidence="4" type="ORF">D7V32_09835</name>
</gene>
<evidence type="ECO:0000313" key="4">
    <source>
        <dbReference type="EMBL" id="RKG30948.1"/>
    </source>
</evidence>
<dbReference type="EMBL" id="RAXV01000019">
    <property type="protein sequence ID" value="RKG30948.1"/>
    <property type="molecule type" value="Genomic_DNA"/>
</dbReference>
<dbReference type="PIRSF" id="PIRSF006276">
    <property type="entry name" value="UspA"/>
    <property type="match status" value="1"/>
</dbReference>
<dbReference type="OrthoDB" id="9792500at2"/>
<dbReference type="PANTHER" id="PTHR46268:SF15">
    <property type="entry name" value="UNIVERSAL STRESS PROTEIN HP_0031"/>
    <property type="match status" value="1"/>
</dbReference>
<dbReference type="AlphaFoldDB" id="A0A3A8EA01"/>
<evidence type="ECO:0000256" key="1">
    <source>
        <dbReference type="ARBA" id="ARBA00008791"/>
    </source>
</evidence>
<feature type="domain" description="UspA" evidence="3">
    <location>
        <begin position="3"/>
        <end position="146"/>
    </location>
</feature>
<protein>
    <recommendedName>
        <fullName evidence="2">Universal stress protein</fullName>
    </recommendedName>
</protein>
<dbReference type="GO" id="GO:0005737">
    <property type="term" value="C:cytoplasm"/>
    <property type="evidence" value="ECO:0007669"/>
    <property type="project" value="UniProtKB-SubCell"/>
</dbReference>
<keyword evidence="5" id="KW-1185">Reference proteome</keyword>
<proteinExistence type="inferred from homology"/>
<evidence type="ECO:0000259" key="3">
    <source>
        <dbReference type="Pfam" id="PF00582"/>
    </source>
</evidence>
<accession>A0A3A8EA01</accession>
<dbReference type="RefSeq" id="WP_120402708.1">
    <property type="nucleotide sequence ID" value="NZ_RAXV01000019.1"/>
</dbReference>
<dbReference type="Gene3D" id="3.40.50.620">
    <property type="entry name" value="HUPs"/>
    <property type="match status" value="1"/>
</dbReference>
<dbReference type="SUPFAM" id="SSF52402">
    <property type="entry name" value="Adenine nucleotide alpha hydrolases-like"/>
    <property type="match status" value="1"/>
</dbReference>
<organism evidence="4 5">
    <name type="scientific">Acinetobacter tianfuensis</name>
    <dbReference type="NCBI Taxonomy" id="2419603"/>
    <lineage>
        <taxon>Bacteria</taxon>
        <taxon>Pseudomonadati</taxon>
        <taxon>Pseudomonadota</taxon>
        <taxon>Gammaproteobacteria</taxon>
        <taxon>Moraxellales</taxon>
        <taxon>Moraxellaceae</taxon>
        <taxon>Acinetobacter</taxon>
    </lineage>
</organism>
<dbReference type="PRINTS" id="PR01438">
    <property type="entry name" value="UNVRSLSTRESS"/>
</dbReference>
<dbReference type="Proteomes" id="UP000282388">
    <property type="component" value="Unassembled WGS sequence"/>
</dbReference>
<name>A0A3A8EA01_9GAMM</name>
<reference evidence="4 5" key="1">
    <citation type="submission" date="2018-09" db="EMBL/GenBank/DDBJ databases">
        <title>The draft genome of Acinetobacter spp. strains.</title>
        <authorList>
            <person name="Qin J."/>
            <person name="Feng Y."/>
            <person name="Zong Z."/>
        </authorList>
    </citation>
    <scope>NUCLEOTIDE SEQUENCE [LARGE SCALE GENOMIC DNA]</scope>
    <source>
        <strain evidence="4 5">WCHAc060012</strain>
    </source>
</reference>
<dbReference type="PANTHER" id="PTHR46268">
    <property type="entry name" value="STRESS RESPONSE PROTEIN NHAX"/>
    <property type="match status" value="1"/>
</dbReference>
<keyword evidence="2" id="KW-0963">Cytoplasm</keyword>
<dbReference type="InterPro" id="IPR014729">
    <property type="entry name" value="Rossmann-like_a/b/a_fold"/>
</dbReference>
<dbReference type="Pfam" id="PF00582">
    <property type="entry name" value="Usp"/>
    <property type="match status" value="1"/>
</dbReference>
<comment type="subcellular location">
    <subcellularLocation>
        <location evidence="2">Cytoplasm</location>
    </subcellularLocation>
</comment>
<sequence>MSYHHILVPVDGSNTSIDAVKKAAQIAKAFNSQLTLISLVVEDPFTDSDFYASSVIMHEYFVLAKKNAQEALLDAQKAAAEAGVQAQVEIIKGNVDAKVIAETAVNHKADLIVMGSHGRKGIQKMLLGSFAQDVLANTQLPVLIVKAKEA</sequence>